<dbReference type="AlphaFoldDB" id="A0A1H7ZIS3"/>
<keyword evidence="5" id="KW-1185">Reference proteome</keyword>
<dbReference type="STRING" id="43775.SAMN04489760_12410"/>
<evidence type="ECO:0000259" key="3">
    <source>
        <dbReference type="PROSITE" id="PS51688"/>
    </source>
</evidence>
<evidence type="ECO:0000313" key="5">
    <source>
        <dbReference type="Proteomes" id="UP000198744"/>
    </source>
</evidence>
<dbReference type="InterPro" id="IPR030392">
    <property type="entry name" value="S74_ICA"/>
</dbReference>
<evidence type="ECO:0000256" key="2">
    <source>
        <dbReference type="SAM" id="Phobius"/>
    </source>
</evidence>
<proteinExistence type="predicted"/>
<dbReference type="Pfam" id="PF13884">
    <property type="entry name" value="Peptidase_S74"/>
    <property type="match status" value="1"/>
</dbReference>
<organism evidence="4 5">
    <name type="scientific">Syntrophus gentianae</name>
    <dbReference type="NCBI Taxonomy" id="43775"/>
    <lineage>
        <taxon>Bacteria</taxon>
        <taxon>Pseudomonadati</taxon>
        <taxon>Thermodesulfobacteriota</taxon>
        <taxon>Syntrophia</taxon>
        <taxon>Syntrophales</taxon>
        <taxon>Syntrophaceae</taxon>
        <taxon>Syntrophus</taxon>
    </lineage>
</organism>
<keyword evidence="1" id="KW-0175">Coiled coil</keyword>
<sequence length="308" mass="33693">MERLRGYVCGYVTTCRQAILWILSLFLLIVFLPMNLLGEDRLIIRGENDNSVFSVTDTGSIMFGSNIWDAPNYVKLYGVAEGTQLAIGLNSFSSSSTAGAGLTLGFSRGTQREKKSTKYGDRLGYILFTGYDGSKSLASVGFTAKVDGPISLGSVPAKLVFETNPSGYPRIERMVISSEGNVGIGVLKPTHLLHLSGGAYSDGHSWLTSSSREYKQNIRTLDVSQALNTLQNLHPVVFQYRDNSILYHVGFIAEEVSPLIAAADMKGIDAVAVASILTKVIQEQQKTILQLTNRIEKLEKSIRQEIND</sequence>
<dbReference type="PROSITE" id="PS51688">
    <property type="entry name" value="ICA"/>
    <property type="match status" value="1"/>
</dbReference>
<keyword evidence="2" id="KW-0812">Transmembrane</keyword>
<feature type="domain" description="Peptidase S74" evidence="3">
    <location>
        <begin position="210"/>
        <end position="302"/>
    </location>
</feature>
<feature type="transmembrane region" description="Helical" evidence="2">
    <location>
        <begin position="18"/>
        <end position="37"/>
    </location>
</feature>
<feature type="coiled-coil region" evidence="1">
    <location>
        <begin position="281"/>
        <end position="308"/>
    </location>
</feature>
<name>A0A1H7ZIS3_9BACT</name>
<dbReference type="EMBL" id="FOBS01000024">
    <property type="protein sequence ID" value="SEM58173.1"/>
    <property type="molecule type" value="Genomic_DNA"/>
</dbReference>
<keyword evidence="2" id="KW-0472">Membrane</keyword>
<accession>A0A1H7ZIS3</accession>
<protein>
    <submittedName>
        <fullName evidence="4">Chaperone of endosialidase</fullName>
    </submittedName>
</protein>
<evidence type="ECO:0000256" key="1">
    <source>
        <dbReference type="SAM" id="Coils"/>
    </source>
</evidence>
<evidence type="ECO:0000313" key="4">
    <source>
        <dbReference type="EMBL" id="SEM58173.1"/>
    </source>
</evidence>
<reference evidence="4 5" key="1">
    <citation type="submission" date="2016-10" db="EMBL/GenBank/DDBJ databases">
        <authorList>
            <person name="de Groot N.N."/>
        </authorList>
    </citation>
    <scope>NUCLEOTIDE SEQUENCE [LARGE SCALE GENOMIC DNA]</scope>
    <source>
        <strain evidence="4 5">DSM 8423</strain>
    </source>
</reference>
<dbReference type="Proteomes" id="UP000198744">
    <property type="component" value="Unassembled WGS sequence"/>
</dbReference>
<gene>
    <name evidence="4" type="ORF">SAMN04489760_12410</name>
</gene>
<keyword evidence="2" id="KW-1133">Transmembrane helix</keyword>
<dbReference type="RefSeq" id="WP_175476550.1">
    <property type="nucleotide sequence ID" value="NZ_FOBS01000024.1"/>
</dbReference>